<dbReference type="GO" id="GO:1990904">
    <property type="term" value="C:ribonucleoprotein complex"/>
    <property type="evidence" value="ECO:0007669"/>
    <property type="project" value="UniProtKB-KW"/>
</dbReference>
<protein>
    <recommendedName>
        <fullName evidence="4">Large ribosomal subunit protein eL22</fullName>
    </recommendedName>
    <alternativeName>
        <fullName evidence="5">60S ribosomal protein L22</fullName>
    </alternativeName>
</protein>
<dbReference type="PANTHER" id="PTHR10064">
    <property type="entry name" value="60S RIBOSOMAL PROTEIN L22"/>
    <property type="match status" value="1"/>
</dbReference>
<dbReference type="Gene3D" id="3.30.1360.210">
    <property type="match status" value="1"/>
</dbReference>
<evidence type="ECO:0000313" key="6">
    <source>
        <dbReference type="EMBL" id="GFP97625.1"/>
    </source>
</evidence>
<evidence type="ECO:0000256" key="4">
    <source>
        <dbReference type="ARBA" id="ARBA00040613"/>
    </source>
</evidence>
<evidence type="ECO:0000313" key="7">
    <source>
        <dbReference type="Proteomes" id="UP000653305"/>
    </source>
</evidence>
<keyword evidence="2 6" id="KW-0689">Ribosomal protein</keyword>
<dbReference type="PANTHER" id="PTHR10064:SF0">
    <property type="entry name" value="FI24544P1-RELATED"/>
    <property type="match status" value="1"/>
</dbReference>
<comment type="caution">
    <text evidence="6">The sequence shown here is derived from an EMBL/GenBank/DDBJ whole genome shotgun (WGS) entry which is preliminary data.</text>
</comment>
<dbReference type="GO" id="GO:0003735">
    <property type="term" value="F:structural constituent of ribosome"/>
    <property type="evidence" value="ECO:0007669"/>
    <property type="project" value="InterPro"/>
</dbReference>
<dbReference type="OrthoDB" id="10259820at2759"/>
<gene>
    <name evidence="6" type="ORF">PHJA_001906600</name>
</gene>
<dbReference type="EMBL" id="BMAC01000497">
    <property type="protein sequence ID" value="GFP97625.1"/>
    <property type="molecule type" value="Genomic_DNA"/>
</dbReference>
<reference evidence="6" key="1">
    <citation type="submission" date="2020-07" db="EMBL/GenBank/DDBJ databases">
        <title>Ethylene signaling mediates host invasion by parasitic plants.</title>
        <authorList>
            <person name="Yoshida S."/>
        </authorList>
    </citation>
    <scope>NUCLEOTIDE SEQUENCE</scope>
    <source>
        <strain evidence="6">Okayama</strain>
    </source>
</reference>
<evidence type="ECO:0000256" key="5">
    <source>
        <dbReference type="ARBA" id="ARBA00041214"/>
    </source>
</evidence>
<dbReference type="GO" id="GO:0005840">
    <property type="term" value="C:ribosome"/>
    <property type="evidence" value="ECO:0007669"/>
    <property type="project" value="UniProtKB-KW"/>
</dbReference>
<dbReference type="Pfam" id="PF01776">
    <property type="entry name" value="Ribosomal_L22e"/>
    <property type="match status" value="1"/>
</dbReference>
<sequence length="65" mass="7036">MSKGGKKKGSSFVIDCSKPVIDKFTENASLGKFLQQRIKVEGKLDALSILSPSLVRRTISSSLPI</sequence>
<dbReference type="GO" id="GO:0002181">
    <property type="term" value="P:cytoplasmic translation"/>
    <property type="evidence" value="ECO:0007669"/>
    <property type="project" value="TreeGrafter"/>
</dbReference>
<organism evidence="6 7">
    <name type="scientific">Phtheirospermum japonicum</name>
    <dbReference type="NCBI Taxonomy" id="374723"/>
    <lineage>
        <taxon>Eukaryota</taxon>
        <taxon>Viridiplantae</taxon>
        <taxon>Streptophyta</taxon>
        <taxon>Embryophyta</taxon>
        <taxon>Tracheophyta</taxon>
        <taxon>Spermatophyta</taxon>
        <taxon>Magnoliopsida</taxon>
        <taxon>eudicotyledons</taxon>
        <taxon>Gunneridae</taxon>
        <taxon>Pentapetalae</taxon>
        <taxon>asterids</taxon>
        <taxon>lamiids</taxon>
        <taxon>Lamiales</taxon>
        <taxon>Orobanchaceae</taxon>
        <taxon>Orobanchaceae incertae sedis</taxon>
        <taxon>Phtheirospermum</taxon>
    </lineage>
</organism>
<evidence type="ECO:0000256" key="3">
    <source>
        <dbReference type="ARBA" id="ARBA00023274"/>
    </source>
</evidence>
<keyword evidence="7" id="KW-1185">Reference proteome</keyword>
<proteinExistence type="inferred from homology"/>
<dbReference type="InterPro" id="IPR038526">
    <property type="entry name" value="Ribosomal_eL22_sf"/>
</dbReference>
<accession>A0A830CRH5</accession>
<evidence type="ECO:0000256" key="1">
    <source>
        <dbReference type="ARBA" id="ARBA00007817"/>
    </source>
</evidence>
<name>A0A830CRH5_9LAMI</name>
<comment type="similarity">
    <text evidence="1">Belongs to the eukaryotic ribosomal protein eL22 family.</text>
</comment>
<dbReference type="AlphaFoldDB" id="A0A830CRH5"/>
<dbReference type="InterPro" id="IPR002671">
    <property type="entry name" value="Ribosomal_eL22"/>
</dbReference>
<dbReference type="Proteomes" id="UP000653305">
    <property type="component" value="Unassembled WGS sequence"/>
</dbReference>
<keyword evidence="3" id="KW-0687">Ribonucleoprotein</keyword>
<dbReference type="GO" id="GO:0003723">
    <property type="term" value="F:RNA binding"/>
    <property type="evidence" value="ECO:0007669"/>
    <property type="project" value="TreeGrafter"/>
</dbReference>
<evidence type="ECO:0000256" key="2">
    <source>
        <dbReference type="ARBA" id="ARBA00022980"/>
    </source>
</evidence>